<organism evidence="1 2">
    <name type="scientific">Marinimicrococcus flavescens</name>
    <dbReference type="NCBI Taxonomy" id="3031815"/>
    <lineage>
        <taxon>Bacteria</taxon>
        <taxon>Pseudomonadati</taxon>
        <taxon>Pseudomonadota</taxon>
        <taxon>Alphaproteobacteria</taxon>
        <taxon>Geminicoccales</taxon>
        <taxon>Geminicoccaceae</taxon>
        <taxon>Marinimicrococcus</taxon>
    </lineage>
</organism>
<dbReference type="InterPro" id="IPR010323">
    <property type="entry name" value="DUF924"/>
</dbReference>
<sequence>MINAILDFWFAPETKPRWFAADPAFDEEIRERFEEPMEAALAGGFEEWGERAAGTLALVLLLDQFPRNLRRGTASAYAGDARALEVARAALRRGQDLEIPAEQRLFLYLPFEHSEAMADQELAVSLIGRLGAPILLDYAQRHLDIVRRFGRFPHRNKALGRTTTAEEAAFLEQPGSSF</sequence>
<reference evidence="1 2" key="1">
    <citation type="submission" date="2023-03" db="EMBL/GenBank/DDBJ databases">
        <title>YIM 152171 draft genome.</title>
        <authorList>
            <person name="Yang Z."/>
        </authorList>
    </citation>
    <scope>NUCLEOTIDE SEQUENCE [LARGE SCALE GENOMIC DNA]</scope>
    <source>
        <strain evidence="1 2">YIM 152171</strain>
    </source>
</reference>
<evidence type="ECO:0000313" key="2">
    <source>
        <dbReference type="Proteomes" id="UP001301140"/>
    </source>
</evidence>
<dbReference type="SUPFAM" id="SSF48452">
    <property type="entry name" value="TPR-like"/>
    <property type="match status" value="1"/>
</dbReference>
<keyword evidence="2" id="KW-1185">Reference proteome</keyword>
<dbReference type="InterPro" id="IPR011990">
    <property type="entry name" value="TPR-like_helical_dom_sf"/>
</dbReference>
<dbReference type="RefSeq" id="WP_327788203.1">
    <property type="nucleotide sequence ID" value="NZ_JARGEQ010000040.1"/>
</dbReference>
<dbReference type="EMBL" id="JARGEQ010000040">
    <property type="protein sequence ID" value="MDF1585787.1"/>
    <property type="molecule type" value="Genomic_DNA"/>
</dbReference>
<dbReference type="Pfam" id="PF06041">
    <property type="entry name" value="DUF924"/>
    <property type="match status" value="1"/>
</dbReference>
<gene>
    <name evidence="1" type="ORF">PZ740_05235</name>
</gene>
<proteinExistence type="predicted"/>
<protein>
    <submittedName>
        <fullName evidence="1">DUF924 domain-containing protein</fullName>
    </submittedName>
</protein>
<dbReference type="Gene3D" id="1.25.40.10">
    <property type="entry name" value="Tetratricopeptide repeat domain"/>
    <property type="match status" value="1"/>
</dbReference>
<comment type="caution">
    <text evidence="1">The sequence shown here is derived from an EMBL/GenBank/DDBJ whole genome shotgun (WGS) entry which is preliminary data.</text>
</comment>
<dbReference type="Gene3D" id="1.20.58.320">
    <property type="entry name" value="TPR-like"/>
    <property type="match status" value="1"/>
</dbReference>
<dbReference type="Proteomes" id="UP001301140">
    <property type="component" value="Unassembled WGS sequence"/>
</dbReference>
<evidence type="ECO:0000313" key="1">
    <source>
        <dbReference type="EMBL" id="MDF1585787.1"/>
    </source>
</evidence>
<name>A0AAP3UY67_9PROT</name>
<accession>A0AAP3UY67</accession>
<dbReference type="AlphaFoldDB" id="A0AAP3UY67"/>